<keyword evidence="2" id="KW-1185">Reference proteome</keyword>
<organism evidence="1 2">
    <name type="scientific">Talaromyces proteolyticus</name>
    <dbReference type="NCBI Taxonomy" id="1131652"/>
    <lineage>
        <taxon>Eukaryota</taxon>
        <taxon>Fungi</taxon>
        <taxon>Dikarya</taxon>
        <taxon>Ascomycota</taxon>
        <taxon>Pezizomycotina</taxon>
        <taxon>Eurotiomycetes</taxon>
        <taxon>Eurotiomycetidae</taxon>
        <taxon>Eurotiales</taxon>
        <taxon>Trichocomaceae</taxon>
        <taxon>Talaromyces</taxon>
        <taxon>Talaromyces sect. Bacilispori</taxon>
    </lineage>
</organism>
<accession>A0AAD4KVS0</accession>
<evidence type="ECO:0000313" key="2">
    <source>
        <dbReference type="Proteomes" id="UP001201262"/>
    </source>
</evidence>
<gene>
    <name evidence="1" type="ORF">BGW36DRAFT_137796</name>
</gene>
<proteinExistence type="predicted"/>
<dbReference type="AlphaFoldDB" id="A0AAD4KVS0"/>
<reference evidence="1" key="1">
    <citation type="submission" date="2021-12" db="EMBL/GenBank/DDBJ databases">
        <title>Convergent genome expansion in fungi linked to evolution of root-endophyte symbiosis.</title>
        <authorList>
            <consortium name="DOE Joint Genome Institute"/>
            <person name="Ke Y.-H."/>
            <person name="Bonito G."/>
            <person name="Liao H.-L."/>
            <person name="Looney B."/>
            <person name="Rojas-Flechas A."/>
            <person name="Nash J."/>
            <person name="Hameed K."/>
            <person name="Schadt C."/>
            <person name="Martin F."/>
            <person name="Crous P.W."/>
            <person name="Miettinen O."/>
            <person name="Magnuson J.K."/>
            <person name="Labbe J."/>
            <person name="Jacobson D."/>
            <person name="Doktycz M.J."/>
            <person name="Veneault-Fourrey C."/>
            <person name="Kuo A."/>
            <person name="Mondo S."/>
            <person name="Calhoun S."/>
            <person name="Riley R."/>
            <person name="Ohm R."/>
            <person name="LaButti K."/>
            <person name="Andreopoulos B."/>
            <person name="Pangilinan J."/>
            <person name="Nolan M."/>
            <person name="Tritt A."/>
            <person name="Clum A."/>
            <person name="Lipzen A."/>
            <person name="Daum C."/>
            <person name="Barry K."/>
            <person name="Grigoriev I.V."/>
            <person name="Vilgalys R."/>
        </authorList>
    </citation>
    <scope>NUCLEOTIDE SEQUENCE</scope>
    <source>
        <strain evidence="1">PMI_201</strain>
    </source>
</reference>
<dbReference type="GeneID" id="70239701"/>
<dbReference type="RefSeq" id="XP_046074591.1">
    <property type="nucleotide sequence ID" value="XM_046209414.1"/>
</dbReference>
<protein>
    <submittedName>
        <fullName evidence="1">Uncharacterized protein</fullName>
    </submittedName>
</protein>
<sequence length="63" mass="7209">MSASESLASTFRITPRLATDLLSLMCWTPRVDEKSLYQNLWYVLPGPTAPHQYDGVDGRNWHD</sequence>
<name>A0AAD4KVS0_9EURO</name>
<dbReference type="Proteomes" id="UP001201262">
    <property type="component" value="Unassembled WGS sequence"/>
</dbReference>
<dbReference type="EMBL" id="JAJTJA010000004">
    <property type="protein sequence ID" value="KAH8700885.1"/>
    <property type="molecule type" value="Genomic_DNA"/>
</dbReference>
<evidence type="ECO:0000313" key="1">
    <source>
        <dbReference type="EMBL" id="KAH8700885.1"/>
    </source>
</evidence>
<comment type="caution">
    <text evidence="1">The sequence shown here is derived from an EMBL/GenBank/DDBJ whole genome shotgun (WGS) entry which is preliminary data.</text>
</comment>